<sequence length="59" mass="6694">CFVIWRPSDPVCFWIIPAQPTAFDQLPQSRSPRLHRGGVCVRNLRSLCRTTQAADGLVR</sequence>
<evidence type="ECO:0000313" key="2">
    <source>
        <dbReference type="Proteomes" id="UP001529510"/>
    </source>
</evidence>
<reference evidence="1 2" key="1">
    <citation type="submission" date="2024-05" db="EMBL/GenBank/DDBJ databases">
        <title>Genome sequencing and assembly of Indian major carp, Cirrhinus mrigala (Hamilton, 1822).</title>
        <authorList>
            <person name="Mohindra V."/>
            <person name="Chowdhury L.M."/>
            <person name="Lal K."/>
            <person name="Jena J.K."/>
        </authorList>
    </citation>
    <scope>NUCLEOTIDE SEQUENCE [LARGE SCALE GENOMIC DNA]</scope>
    <source>
        <strain evidence="1">CM1030</strain>
        <tissue evidence="1">Blood</tissue>
    </source>
</reference>
<accession>A0ABD0R9P5</accession>
<dbReference type="AlphaFoldDB" id="A0ABD0R9P5"/>
<dbReference type="Proteomes" id="UP001529510">
    <property type="component" value="Unassembled WGS sequence"/>
</dbReference>
<comment type="caution">
    <text evidence="1">The sequence shown here is derived from an EMBL/GenBank/DDBJ whole genome shotgun (WGS) entry which is preliminary data.</text>
</comment>
<dbReference type="EMBL" id="JAMKFB020000004">
    <property type="protein sequence ID" value="KAL0195096.1"/>
    <property type="molecule type" value="Genomic_DNA"/>
</dbReference>
<keyword evidence="2" id="KW-1185">Reference proteome</keyword>
<gene>
    <name evidence="1" type="ORF">M9458_008668</name>
</gene>
<name>A0ABD0R9P5_CIRMR</name>
<proteinExistence type="predicted"/>
<evidence type="ECO:0000313" key="1">
    <source>
        <dbReference type="EMBL" id="KAL0195096.1"/>
    </source>
</evidence>
<organism evidence="1 2">
    <name type="scientific">Cirrhinus mrigala</name>
    <name type="common">Mrigala</name>
    <dbReference type="NCBI Taxonomy" id="683832"/>
    <lineage>
        <taxon>Eukaryota</taxon>
        <taxon>Metazoa</taxon>
        <taxon>Chordata</taxon>
        <taxon>Craniata</taxon>
        <taxon>Vertebrata</taxon>
        <taxon>Euteleostomi</taxon>
        <taxon>Actinopterygii</taxon>
        <taxon>Neopterygii</taxon>
        <taxon>Teleostei</taxon>
        <taxon>Ostariophysi</taxon>
        <taxon>Cypriniformes</taxon>
        <taxon>Cyprinidae</taxon>
        <taxon>Labeoninae</taxon>
        <taxon>Labeonini</taxon>
        <taxon>Cirrhinus</taxon>
    </lineage>
</organism>
<protein>
    <submittedName>
        <fullName evidence="1">Uncharacterized protein</fullName>
    </submittedName>
</protein>
<feature type="non-terminal residue" evidence="1">
    <location>
        <position position="59"/>
    </location>
</feature>
<feature type="non-terminal residue" evidence="1">
    <location>
        <position position="1"/>
    </location>
</feature>